<dbReference type="Proteomes" id="UP000555546">
    <property type="component" value="Unassembled WGS sequence"/>
</dbReference>
<comment type="caution">
    <text evidence="1">The sequence shown here is derived from an EMBL/GenBank/DDBJ whole genome shotgun (WGS) entry which is preliminary data.</text>
</comment>
<keyword evidence="2" id="KW-1185">Reference proteome</keyword>
<accession>A0A7W9AVK4</accession>
<dbReference type="EMBL" id="JACIJG010000004">
    <property type="protein sequence ID" value="MBB5701395.1"/>
    <property type="molecule type" value="Genomic_DNA"/>
</dbReference>
<gene>
    <name evidence="1" type="ORF">FHS76_001246</name>
</gene>
<reference evidence="1 2" key="1">
    <citation type="submission" date="2020-08" db="EMBL/GenBank/DDBJ databases">
        <title>Genomic Encyclopedia of Type Strains, Phase IV (KMG-IV): sequencing the most valuable type-strain genomes for metagenomic binning, comparative biology and taxonomic classification.</title>
        <authorList>
            <person name="Goeker M."/>
        </authorList>
    </citation>
    <scope>NUCLEOTIDE SEQUENCE [LARGE SCALE GENOMIC DNA]</scope>
    <source>
        <strain evidence="1 2">DSM 26944</strain>
    </source>
</reference>
<sequence>MKFGKNRSNWTFSLFAAEKLGRWAGYKLDPIQEANGRTLYVAGIIQPNGRVAANTKIGLGHTPEFAIRELLRNNGIVVDHDRETAKNRPSLLEIFRP</sequence>
<organism evidence="1 2">
    <name type="scientific">Brucella daejeonensis</name>
    <dbReference type="NCBI Taxonomy" id="659015"/>
    <lineage>
        <taxon>Bacteria</taxon>
        <taxon>Pseudomonadati</taxon>
        <taxon>Pseudomonadota</taxon>
        <taxon>Alphaproteobacteria</taxon>
        <taxon>Hyphomicrobiales</taxon>
        <taxon>Brucellaceae</taxon>
        <taxon>Brucella/Ochrobactrum group</taxon>
        <taxon>Brucella</taxon>
    </lineage>
</organism>
<dbReference type="RefSeq" id="WP_183649558.1">
    <property type="nucleotide sequence ID" value="NZ_JACIJG010000004.1"/>
</dbReference>
<name>A0A7W9AVK4_9HYPH</name>
<evidence type="ECO:0000313" key="2">
    <source>
        <dbReference type="Proteomes" id="UP000555546"/>
    </source>
</evidence>
<dbReference type="AlphaFoldDB" id="A0A7W9AVK4"/>
<protein>
    <submittedName>
        <fullName evidence="1">Uncharacterized protein</fullName>
    </submittedName>
</protein>
<evidence type="ECO:0000313" key="1">
    <source>
        <dbReference type="EMBL" id="MBB5701395.1"/>
    </source>
</evidence>
<proteinExistence type="predicted"/>